<dbReference type="AlphaFoldDB" id="A0A9J5Z000"/>
<organism evidence="1 2">
    <name type="scientific">Solanum commersonii</name>
    <name type="common">Commerson's wild potato</name>
    <name type="synonym">Commerson's nightshade</name>
    <dbReference type="NCBI Taxonomy" id="4109"/>
    <lineage>
        <taxon>Eukaryota</taxon>
        <taxon>Viridiplantae</taxon>
        <taxon>Streptophyta</taxon>
        <taxon>Embryophyta</taxon>
        <taxon>Tracheophyta</taxon>
        <taxon>Spermatophyta</taxon>
        <taxon>Magnoliopsida</taxon>
        <taxon>eudicotyledons</taxon>
        <taxon>Gunneridae</taxon>
        <taxon>Pentapetalae</taxon>
        <taxon>asterids</taxon>
        <taxon>lamiids</taxon>
        <taxon>Solanales</taxon>
        <taxon>Solanaceae</taxon>
        <taxon>Solanoideae</taxon>
        <taxon>Solaneae</taxon>
        <taxon>Solanum</taxon>
    </lineage>
</organism>
<proteinExistence type="predicted"/>
<evidence type="ECO:0000313" key="1">
    <source>
        <dbReference type="EMBL" id="KAG5606243.1"/>
    </source>
</evidence>
<dbReference type="EMBL" id="JACXVP010000005">
    <property type="protein sequence ID" value="KAG5606243.1"/>
    <property type="molecule type" value="Genomic_DNA"/>
</dbReference>
<protein>
    <submittedName>
        <fullName evidence="1">Uncharacterized protein</fullName>
    </submittedName>
</protein>
<sequence>MKCLVNLGQFLGLLAWPPKCLRHLHEPPHGPWYSPMVVNPWVVAAKEMELSGFAVEFWCWSYIADMLSKEDVAFMKWCDSGKKEKKMDNYKDM</sequence>
<reference evidence="1 2" key="1">
    <citation type="submission" date="2020-09" db="EMBL/GenBank/DDBJ databases">
        <title>De no assembly of potato wild relative species, Solanum commersonii.</title>
        <authorList>
            <person name="Cho K."/>
        </authorList>
    </citation>
    <scope>NUCLEOTIDE SEQUENCE [LARGE SCALE GENOMIC DNA]</scope>
    <source>
        <strain evidence="1">LZ3.2</strain>
        <tissue evidence="1">Leaf</tissue>
    </source>
</reference>
<comment type="caution">
    <text evidence="1">The sequence shown here is derived from an EMBL/GenBank/DDBJ whole genome shotgun (WGS) entry which is preliminary data.</text>
</comment>
<dbReference type="Proteomes" id="UP000824120">
    <property type="component" value="Chromosome 5"/>
</dbReference>
<keyword evidence="2" id="KW-1185">Reference proteome</keyword>
<gene>
    <name evidence="1" type="ORF">H5410_027735</name>
</gene>
<evidence type="ECO:0000313" key="2">
    <source>
        <dbReference type="Proteomes" id="UP000824120"/>
    </source>
</evidence>
<accession>A0A9J5Z000</accession>
<name>A0A9J5Z000_SOLCO</name>